<accession>A0A9P8UBP2</accession>
<feature type="compositionally biased region" description="Polar residues" evidence="1">
    <location>
        <begin position="124"/>
        <end position="138"/>
    </location>
</feature>
<dbReference type="OrthoDB" id="5860767at2759"/>
<reference evidence="2" key="1">
    <citation type="journal article" date="2021" name="Nat. Commun.">
        <title>Genetic determinants of endophytism in the Arabidopsis root mycobiome.</title>
        <authorList>
            <person name="Mesny F."/>
            <person name="Miyauchi S."/>
            <person name="Thiergart T."/>
            <person name="Pickel B."/>
            <person name="Atanasova L."/>
            <person name="Karlsson M."/>
            <person name="Huettel B."/>
            <person name="Barry K.W."/>
            <person name="Haridas S."/>
            <person name="Chen C."/>
            <person name="Bauer D."/>
            <person name="Andreopoulos W."/>
            <person name="Pangilinan J."/>
            <person name="LaButti K."/>
            <person name="Riley R."/>
            <person name="Lipzen A."/>
            <person name="Clum A."/>
            <person name="Drula E."/>
            <person name="Henrissat B."/>
            <person name="Kohler A."/>
            <person name="Grigoriev I.V."/>
            <person name="Martin F.M."/>
            <person name="Hacquard S."/>
        </authorList>
    </citation>
    <scope>NUCLEOTIDE SEQUENCE</scope>
    <source>
        <strain evidence="2">MPI-SDFR-AT-0073</strain>
    </source>
</reference>
<dbReference type="EMBL" id="JAGPXC010000011">
    <property type="protein sequence ID" value="KAH6645651.1"/>
    <property type="molecule type" value="Genomic_DNA"/>
</dbReference>
<sequence>MRRLNAHLVEEHCWKRCKYCSAVHTEASSQRHLEQTHDLRKCEVCGELIEADDMIRHLRSTHAGRICRYCIHANTEKGLADHISRFHAFHPDDAASQGMRIDDLRTRTNSPTFEPVRSTDCKTPVQSSGKSGIVSQRSIPGPKDTNVRDVARFCRRITNHGIAKSACGSVAD</sequence>
<keyword evidence="3" id="KW-1185">Reference proteome</keyword>
<comment type="caution">
    <text evidence="2">The sequence shown here is derived from an EMBL/GenBank/DDBJ whole genome shotgun (WGS) entry which is preliminary data.</text>
</comment>
<organism evidence="2 3">
    <name type="scientific">Truncatella angustata</name>
    <dbReference type="NCBI Taxonomy" id="152316"/>
    <lineage>
        <taxon>Eukaryota</taxon>
        <taxon>Fungi</taxon>
        <taxon>Dikarya</taxon>
        <taxon>Ascomycota</taxon>
        <taxon>Pezizomycotina</taxon>
        <taxon>Sordariomycetes</taxon>
        <taxon>Xylariomycetidae</taxon>
        <taxon>Amphisphaeriales</taxon>
        <taxon>Sporocadaceae</taxon>
        <taxon>Truncatella</taxon>
    </lineage>
</organism>
<dbReference type="GeneID" id="70137558"/>
<name>A0A9P8UBP2_9PEZI</name>
<evidence type="ECO:0000256" key="1">
    <source>
        <dbReference type="SAM" id="MobiDB-lite"/>
    </source>
</evidence>
<dbReference type="RefSeq" id="XP_045952165.1">
    <property type="nucleotide sequence ID" value="XM_046108667.1"/>
</dbReference>
<dbReference type="Proteomes" id="UP000758603">
    <property type="component" value="Unassembled WGS sequence"/>
</dbReference>
<proteinExistence type="predicted"/>
<evidence type="ECO:0000313" key="2">
    <source>
        <dbReference type="EMBL" id="KAH6645651.1"/>
    </source>
</evidence>
<dbReference type="AlphaFoldDB" id="A0A9P8UBP2"/>
<protein>
    <submittedName>
        <fullName evidence="2">Uncharacterized protein</fullName>
    </submittedName>
</protein>
<gene>
    <name evidence="2" type="ORF">BKA67DRAFT_670045</name>
</gene>
<evidence type="ECO:0000313" key="3">
    <source>
        <dbReference type="Proteomes" id="UP000758603"/>
    </source>
</evidence>
<feature type="region of interest" description="Disordered" evidence="1">
    <location>
        <begin position="107"/>
        <end position="142"/>
    </location>
</feature>